<organism evidence="1 2">
    <name type="scientific">Candidatus Eisenbergiella merdavium</name>
    <dbReference type="NCBI Taxonomy" id="2838551"/>
    <lineage>
        <taxon>Bacteria</taxon>
        <taxon>Bacillati</taxon>
        <taxon>Bacillota</taxon>
        <taxon>Clostridia</taxon>
        <taxon>Lachnospirales</taxon>
        <taxon>Lachnospiraceae</taxon>
        <taxon>Eisenbergiella</taxon>
    </lineage>
</organism>
<protein>
    <submittedName>
        <fullName evidence="1">Uncharacterized protein</fullName>
    </submittedName>
</protein>
<reference evidence="1" key="2">
    <citation type="submission" date="2021-04" db="EMBL/GenBank/DDBJ databases">
        <authorList>
            <person name="Gilroy R."/>
        </authorList>
    </citation>
    <scope>NUCLEOTIDE SEQUENCE</scope>
    <source>
        <strain evidence="1">USAMLcec2-132</strain>
    </source>
</reference>
<dbReference type="SUPFAM" id="SSF51445">
    <property type="entry name" value="(Trans)glycosidases"/>
    <property type="match status" value="1"/>
</dbReference>
<sequence length="118" mass="12464">ALWGWQYTSTGRVAGINGNVDLDICYQDPVGTQEPGAEPGSIWCLSVADVWTEAIAEAAAAAYPGCLVHRAAVLDAGGVEIWIASIADVWTQAQAEETQRQFAALGIAGVVHNIRVLE</sequence>
<dbReference type="EMBL" id="DWWS01000011">
    <property type="protein sequence ID" value="HJC22404.1"/>
    <property type="molecule type" value="Genomic_DNA"/>
</dbReference>
<reference evidence="1" key="1">
    <citation type="journal article" date="2021" name="PeerJ">
        <title>Extensive microbial diversity within the chicken gut microbiome revealed by metagenomics and culture.</title>
        <authorList>
            <person name="Gilroy R."/>
            <person name="Ravi A."/>
            <person name="Getino M."/>
            <person name="Pursley I."/>
            <person name="Horton D.L."/>
            <person name="Alikhan N.F."/>
            <person name="Baker D."/>
            <person name="Gharbi K."/>
            <person name="Hall N."/>
            <person name="Watson M."/>
            <person name="Adriaenssens E.M."/>
            <person name="Foster-Nyarko E."/>
            <person name="Jarju S."/>
            <person name="Secka A."/>
            <person name="Antonio M."/>
            <person name="Oren A."/>
            <person name="Chaudhuri R.R."/>
            <person name="La Ragione R."/>
            <person name="Hildebrand F."/>
            <person name="Pallen M.J."/>
        </authorList>
    </citation>
    <scope>NUCLEOTIDE SEQUENCE</scope>
    <source>
        <strain evidence="1">USAMLcec2-132</strain>
    </source>
</reference>
<gene>
    <name evidence="1" type="ORF">H9761_01710</name>
</gene>
<evidence type="ECO:0000313" key="2">
    <source>
        <dbReference type="Proteomes" id="UP000823891"/>
    </source>
</evidence>
<proteinExistence type="predicted"/>
<dbReference type="Proteomes" id="UP000823891">
    <property type="component" value="Unassembled WGS sequence"/>
</dbReference>
<name>A0A9D2NDE2_9FIRM</name>
<evidence type="ECO:0000313" key="1">
    <source>
        <dbReference type="EMBL" id="HJC22404.1"/>
    </source>
</evidence>
<dbReference type="Gene3D" id="3.20.20.80">
    <property type="entry name" value="Glycosidases"/>
    <property type="match status" value="1"/>
</dbReference>
<dbReference type="AlphaFoldDB" id="A0A9D2NDE2"/>
<feature type="non-terminal residue" evidence="1">
    <location>
        <position position="1"/>
    </location>
</feature>
<comment type="caution">
    <text evidence="1">The sequence shown here is derived from an EMBL/GenBank/DDBJ whole genome shotgun (WGS) entry which is preliminary data.</text>
</comment>
<dbReference type="InterPro" id="IPR017853">
    <property type="entry name" value="GH"/>
</dbReference>
<accession>A0A9D2NDE2</accession>